<reference evidence="16 17" key="1">
    <citation type="submission" date="2019-01" db="EMBL/GenBank/DDBJ databases">
        <title>Sequencing of cultivated peanut Arachis hypogaea provides insights into genome evolution and oil improvement.</title>
        <authorList>
            <person name="Chen X."/>
        </authorList>
    </citation>
    <scope>NUCLEOTIDE SEQUENCE [LARGE SCALE GENOMIC DNA]</scope>
    <source>
        <strain evidence="17">cv. Fuhuasheng</strain>
        <tissue evidence="16">Leaves</tissue>
    </source>
</reference>
<evidence type="ECO:0000256" key="2">
    <source>
        <dbReference type="ARBA" id="ARBA00006234"/>
    </source>
</evidence>
<sequence>MDGGAEMFIGNYKLGKVIGHGCFGKVRIAQHLSTGHKVAIKILNRHKLNQIKMEDKVRREIKVLRVLMHPHIVRLYEVVETLTDIYVVMEYAESGDLNDYIIIQKDRLPEDEARKFFQQIISGVEYCHRNMVVHRDLKPDNLLLNSKGNIKIADFGFCNIMRDGHPLTTSCGSPLYAAPEVVSGKPYAGPEVDVWSCGVILYALLCAHLPFEDDNVPNLFKKIKGGIYSVPRHVSGGARDLIKGMLVVDPMKRLTIPAIRQHPWFRLHLPPYLAFPPPPHTNQQQNKIIDEEVLQEVVNKGFNKNQLVESLQNNIQNEGTVAYSLLLDNKICDSNGYLGPKFQESMDLDFNRILSREVVSSVVGPCFSRSMNNPRVSLRPQFSVERKWALGLQSGAHPREIISEVLKALRELQVCWKKIGHYNIKCLWVNNHDFGDYGSNNVDNDIATSSASNVIKFEVQLYKTAEGKYLLDLQRVQGPQLLYLDLCVAFLVKLHCRDADVIICHQRQFLPSFFRNSSLSQFSLLSLKYKYDSQILSLSLSRVPISLSLSVSAAITLSPIKKWMEAAVLPVWICFFQIINLEKHLALDPLAR</sequence>
<dbReference type="FunFam" id="3.30.200.20:FF:000003">
    <property type="entry name" value="Non-specific serine/threonine protein kinase"/>
    <property type="match status" value="1"/>
</dbReference>
<dbReference type="PROSITE" id="PS00108">
    <property type="entry name" value="PROTEIN_KINASE_ST"/>
    <property type="match status" value="1"/>
</dbReference>
<dbReference type="Pfam" id="PF00069">
    <property type="entry name" value="Pkinase"/>
    <property type="match status" value="1"/>
</dbReference>
<dbReference type="InterPro" id="IPR028375">
    <property type="entry name" value="KA1/Ssp2_C"/>
</dbReference>
<evidence type="ECO:0000256" key="6">
    <source>
        <dbReference type="ARBA" id="ARBA00022679"/>
    </source>
</evidence>
<dbReference type="STRING" id="3818.A0A445DBK7"/>
<dbReference type="EC" id="2.7.11.1" evidence="3"/>
<keyword evidence="6" id="KW-0808">Transferase</keyword>
<dbReference type="PANTHER" id="PTHR24346">
    <property type="entry name" value="MAP/MICROTUBULE AFFINITY-REGULATING KINASE"/>
    <property type="match status" value="1"/>
</dbReference>
<feature type="domain" description="Protein kinase" evidence="13">
    <location>
        <begin position="12"/>
        <end position="265"/>
    </location>
</feature>
<comment type="catalytic activity">
    <reaction evidence="10">
        <text>L-threonyl-[protein] + ATP = O-phospho-L-threonyl-[protein] + ADP + H(+)</text>
        <dbReference type="Rhea" id="RHEA:46608"/>
        <dbReference type="Rhea" id="RHEA-COMP:11060"/>
        <dbReference type="Rhea" id="RHEA-COMP:11605"/>
        <dbReference type="ChEBI" id="CHEBI:15378"/>
        <dbReference type="ChEBI" id="CHEBI:30013"/>
        <dbReference type="ChEBI" id="CHEBI:30616"/>
        <dbReference type="ChEBI" id="CHEBI:61977"/>
        <dbReference type="ChEBI" id="CHEBI:456216"/>
        <dbReference type="EC" id="2.7.11.1"/>
    </reaction>
</comment>
<dbReference type="Gene3D" id="3.30.310.80">
    <property type="entry name" value="Kinase associated domain 1, KA1"/>
    <property type="match status" value="1"/>
</dbReference>
<evidence type="ECO:0000256" key="3">
    <source>
        <dbReference type="ARBA" id="ARBA00012513"/>
    </source>
</evidence>
<comment type="subcellular location">
    <subcellularLocation>
        <location evidence="1">Cytoplasm</location>
    </subcellularLocation>
</comment>
<evidence type="ECO:0000313" key="16">
    <source>
        <dbReference type="EMBL" id="RYR60551.1"/>
    </source>
</evidence>
<dbReference type="PROSITE" id="PS00107">
    <property type="entry name" value="PROTEIN_KINASE_ATP"/>
    <property type="match status" value="1"/>
</dbReference>
<dbReference type="InterPro" id="IPR001772">
    <property type="entry name" value="KA1_dom"/>
</dbReference>
<dbReference type="PANTHER" id="PTHR24346:SF82">
    <property type="entry name" value="KP78A-RELATED"/>
    <property type="match status" value="1"/>
</dbReference>
<dbReference type="SMART" id="SM00220">
    <property type="entry name" value="S_TKc"/>
    <property type="match status" value="1"/>
</dbReference>
<evidence type="ECO:0000256" key="5">
    <source>
        <dbReference type="ARBA" id="ARBA00022527"/>
    </source>
</evidence>
<feature type="binding site" evidence="12">
    <location>
        <position position="41"/>
    </location>
    <ligand>
        <name>ATP</name>
        <dbReference type="ChEBI" id="CHEBI:30616"/>
    </ligand>
</feature>
<evidence type="ECO:0000256" key="1">
    <source>
        <dbReference type="ARBA" id="ARBA00004496"/>
    </source>
</evidence>
<keyword evidence="17" id="KW-1185">Reference proteome</keyword>
<dbReference type="AlphaFoldDB" id="A0A445DBK7"/>
<evidence type="ECO:0000256" key="7">
    <source>
        <dbReference type="ARBA" id="ARBA00022741"/>
    </source>
</evidence>
<dbReference type="PROSITE" id="PS50011">
    <property type="entry name" value="PROTEIN_KINASE_DOM"/>
    <property type="match status" value="1"/>
</dbReference>
<evidence type="ECO:0000259" key="15">
    <source>
        <dbReference type="PROSITE" id="PS50032"/>
    </source>
</evidence>
<organism evidence="16 17">
    <name type="scientific">Arachis hypogaea</name>
    <name type="common">Peanut</name>
    <dbReference type="NCBI Taxonomy" id="3818"/>
    <lineage>
        <taxon>Eukaryota</taxon>
        <taxon>Viridiplantae</taxon>
        <taxon>Streptophyta</taxon>
        <taxon>Embryophyta</taxon>
        <taxon>Tracheophyta</taxon>
        <taxon>Spermatophyta</taxon>
        <taxon>Magnoliopsida</taxon>
        <taxon>eudicotyledons</taxon>
        <taxon>Gunneridae</taxon>
        <taxon>Pentapetalae</taxon>
        <taxon>rosids</taxon>
        <taxon>fabids</taxon>
        <taxon>Fabales</taxon>
        <taxon>Fabaceae</taxon>
        <taxon>Papilionoideae</taxon>
        <taxon>50 kb inversion clade</taxon>
        <taxon>dalbergioids sensu lato</taxon>
        <taxon>Dalbergieae</taxon>
        <taxon>Pterocarpus clade</taxon>
        <taxon>Arachis</taxon>
    </lineage>
</organism>
<evidence type="ECO:0000256" key="12">
    <source>
        <dbReference type="PROSITE-ProRule" id="PRU10141"/>
    </source>
</evidence>
<protein>
    <recommendedName>
        <fullName evidence="3">non-specific serine/threonine protein kinase</fullName>
        <ecNumber evidence="3">2.7.11.1</ecNumber>
    </recommendedName>
</protein>
<evidence type="ECO:0000259" key="13">
    <source>
        <dbReference type="PROSITE" id="PS50011"/>
    </source>
</evidence>
<comment type="catalytic activity">
    <reaction evidence="11">
        <text>L-seryl-[protein] + ATP = O-phospho-L-seryl-[protein] + ADP + H(+)</text>
        <dbReference type="Rhea" id="RHEA:17989"/>
        <dbReference type="Rhea" id="RHEA-COMP:9863"/>
        <dbReference type="Rhea" id="RHEA-COMP:11604"/>
        <dbReference type="ChEBI" id="CHEBI:15378"/>
        <dbReference type="ChEBI" id="CHEBI:29999"/>
        <dbReference type="ChEBI" id="CHEBI:30616"/>
        <dbReference type="ChEBI" id="CHEBI:83421"/>
        <dbReference type="ChEBI" id="CHEBI:456216"/>
        <dbReference type="EC" id="2.7.11.1"/>
    </reaction>
</comment>
<dbReference type="Gene3D" id="1.10.510.10">
    <property type="entry name" value="Transferase(Phosphotransferase) domain 1"/>
    <property type="match status" value="1"/>
</dbReference>
<feature type="domain" description="KA1" evidence="15">
    <location>
        <begin position="448"/>
        <end position="496"/>
    </location>
</feature>
<keyword evidence="7 12" id="KW-0547">Nucleotide-binding</keyword>
<evidence type="ECO:0000313" key="17">
    <source>
        <dbReference type="Proteomes" id="UP000289738"/>
    </source>
</evidence>
<dbReference type="PROSITE" id="PS50032">
    <property type="entry name" value="KA1"/>
    <property type="match status" value="1"/>
</dbReference>
<dbReference type="GO" id="GO:0035556">
    <property type="term" value="P:intracellular signal transduction"/>
    <property type="evidence" value="ECO:0007669"/>
    <property type="project" value="TreeGrafter"/>
</dbReference>
<evidence type="ECO:0000256" key="11">
    <source>
        <dbReference type="ARBA" id="ARBA00048679"/>
    </source>
</evidence>
<dbReference type="CDD" id="cd14079">
    <property type="entry name" value="STKc_AMPK_alpha"/>
    <property type="match status" value="1"/>
</dbReference>
<dbReference type="GO" id="GO:0106310">
    <property type="term" value="F:protein serine kinase activity"/>
    <property type="evidence" value="ECO:0007669"/>
    <property type="project" value="RHEA"/>
</dbReference>
<dbReference type="PROSITE" id="PS50030">
    <property type="entry name" value="UBA"/>
    <property type="match status" value="1"/>
</dbReference>
<dbReference type="SUPFAM" id="SSF103243">
    <property type="entry name" value="KA1-like"/>
    <property type="match status" value="1"/>
</dbReference>
<name>A0A445DBK7_ARAHY</name>
<dbReference type="GO" id="GO:0004674">
    <property type="term" value="F:protein serine/threonine kinase activity"/>
    <property type="evidence" value="ECO:0007669"/>
    <property type="project" value="UniProtKB-KW"/>
</dbReference>
<dbReference type="GO" id="GO:0005524">
    <property type="term" value="F:ATP binding"/>
    <property type="evidence" value="ECO:0007669"/>
    <property type="project" value="UniProtKB-UniRule"/>
</dbReference>
<dbReference type="InterPro" id="IPR011009">
    <property type="entry name" value="Kinase-like_dom_sf"/>
</dbReference>
<dbReference type="InterPro" id="IPR000719">
    <property type="entry name" value="Prot_kinase_dom"/>
</dbReference>
<proteinExistence type="inferred from homology"/>
<dbReference type="EMBL" id="SDMP01000004">
    <property type="protein sequence ID" value="RYR60551.1"/>
    <property type="molecule type" value="Genomic_DNA"/>
</dbReference>
<dbReference type="SUPFAM" id="SSF56112">
    <property type="entry name" value="Protein kinase-like (PK-like)"/>
    <property type="match status" value="1"/>
</dbReference>
<evidence type="ECO:0000256" key="4">
    <source>
        <dbReference type="ARBA" id="ARBA00022490"/>
    </source>
</evidence>
<keyword evidence="4" id="KW-0963">Cytoplasm</keyword>
<evidence type="ECO:0000256" key="9">
    <source>
        <dbReference type="ARBA" id="ARBA00022840"/>
    </source>
</evidence>
<dbReference type="InterPro" id="IPR017441">
    <property type="entry name" value="Protein_kinase_ATP_BS"/>
</dbReference>
<accession>A0A445DBK7</accession>
<dbReference type="FunFam" id="1.10.510.10:FF:001222">
    <property type="entry name" value="Serine/threonine-protein kinase ppk25"/>
    <property type="match status" value="1"/>
</dbReference>
<dbReference type="CDD" id="cd14335">
    <property type="entry name" value="UBA_SnRK1_plant"/>
    <property type="match status" value="1"/>
</dbReference>
<comment type="similarity">
    <text evidence="2">Belongs to the protein kinase superfamily. CAMK Ser/Thr protein kinase family. SNF1 subfamily.</text>
</comment>
<gene>
    <name evidence="16" type="ORF">Ahy_A04g017606</name>
</gene>
<keyword evidence="9 12" id="KW-0067">ATP-binding</keyword>
<keyword evidence="5" id="KW-0723">Serine/threonine-protein kinase</keyword>
<evidence type="ECO:0000256" key="8">
    <source>
        <dbReference type="ARBA" id="ARBA00022777"/>
    </source>
</evidence>
<comment type="caution">
    <text evidence="16">The sequence shown here is derived from an EMBL/GenBank/DDBJ whole genome shotgun (WGS) entry which is preliminary data.</text>
</comment>
<keyword evidence="8" id="KW-0418">Kinase</keyword>
<dbReference type="InterPro" id="IPR008271">
    <property type="entry name" value="Ser/Thr_kinase_AS"/>
</dbReference>
<dbReference type="CDD" id="cd12122">
    <property type="entry name" value="AMPKA_C"/>
    <property type="match status" value="1"/>
</dbReference>
<evidence type="ECO:0000256" key="10">
    <source>
        <dbReference type="ARBA" id="ARBA00047899"/>
    </source>
</evidence>
<dbReference type="GO" id="GO:0005737">
    <property type="term" value="C:cytoplasm"/>
    <property type="evidence" value="ECO:0007669"/>
    <property type="project" value="UniProtKB-SubCell"/>
</dbReference>
<feature type="domain" description="UBA" evidence="14">
    <location>
        <begin position="288"/>
        <end position="328"/>
    </location>
</feature>
<dbReference type="Proteomes" id="UP000289738">
    <property type="component" value="Chromosome A04"/>
</dbReference>
<dbReference type="InterPro" id="IPR015940">
    <property type="entry name" value="UBA"/>
</dbReference>
<dbReference type="FunFam" id="3.30.310.80:FF:000023">
    <property type="entry name" value="Non-specific serine/threonine protein kinase"/>
    <property type="match status" value="1"/>
</dbReference>
<evidence type="ECO:0000259" key="14">
    <source>
        <dbReference type="PROSITE" id="PS50030"/>
    </source>
</evidence>
<dbReference type="Pfam" id="PF02149">
    <property type="entry name" value="KA1"/>
    <property type="match status" value="1"/>
</dbReference>